<dbReference type="OrthoDB" id="3045089at2759"/>
<evidence type="ECO:0008006" key="5">
    <source>
        <dbReference type="Google" id="ProtNLM"/>
    </source>
</evidence>
<accession>A0A8K0R7K9</accession>
<evidence type="ECO:0000259" key="1">
    <source>
        <dbReference type="Pfam" id="PF17111"/>
    </source>
</evidence>
<dbReference type="EMBL" id="JAGMVJ010000007">
    <property type="protein sequence ID" value="KAH7088813.1"/>
    <property type="molecule type" value="Genomic_DNA"/>
</dbReference>
<protein>
    <recommendedName>
        <fullName evidence="5">Fungal N-terminal domain-containing protein</fullName>
    </recommendedName>
</protein>
<sequence>MVVGFGFSVGDFLATLNLVATIIGALRSASHSASIFRDLLNELLNLERALIQVKHIDLDDSQRFEEIALYQAATQCQRSIDGFWNRIQKYQPHFSRTTTTSTVKDAWMKIKWTMCEKKEVDGFRAEIQAHTSSILVLLGAIQANATTKNARNQREQYKSLAGSIQSFAMQAMGKMSAIMDGVSKTALQSATLVQTCAQILQTNLRVFQMVYDIQLFVTTIPGQVQRQQPVYFLDPLNRESPFHLEFVRSAEALRAVLKVNLEPTQFGPEMIDRGDFVIEELGTQNPIDITQNWETCFTPGQRVGMSMVFREEVSTSSSSSCPRCRHSTDDSSRLEVVCSQCGTTYRRVQGTTNFPRRLRQRKLEAPGSSDAAESFRGRVRERRAKRIPAGDEIAAMAMFRRLQIVATSSASWILPVRFETCGTNPLHVGSEVKIWKEDFEVMTKEMISGYTSNIVDRDGKSYQPSLLQTQKVARLVPYLVTIVLKWRPTSLNKFVDSHEEGLDSCKNRPCPQSYDWRVVSTLGGNTLRKDGLLNVSHSSPFETNNRNVVSLLV</sequence>
<name>A0A8K0R7K9_9PLEO</name>
<dbReference type="Pfam" id="PF22893">
    <property type="entry name" value="ULD_2"/>
    <property type="match status" value="1"/>
</dbReference>
<feature type="domain" description="Azaphilone pigments biosynthesis cluster protein L N-terminal" evidence="1">
    <location>
        <begin position="27"/>
        <end position="160"/>
    </location>
</feature>
<comment type="caution">
    <text evidence="3">The sequence shown here is derived from an EMBL/GenBank/DDBJ whole genome shotgun (WGS) entry which is preliminary data.</text>
</comment>
<dbReference type="AlphaFoldDB" id="A0A8K0R7K9"/>
<organism evidence="3 4">
    <name type="scientific">Paraphoma chrysanthemicola</name>
    <dbReference type="NCBI Taxonomy" id="798071"/>
    <lineage>
        <taxon>Eukaryota</taxon>
        <taxon>Fungi</taxon>
        <taxon>Dikarya</taxon>
        <taxon>Ascomycota</taxon>
        <taxon>Pezizomycotina</taxon>
        <taxon>Dothideomycetes</taxon>
        <taxon>Pleosporomycetidae</taxon>
        <taxon>Pleosporales</taxon>
        <taxon>Pleosporineae</taxon>
        <taxon>Phaeosphaeriaceae</taxon>
        <taxon>Paraphoma</taxon>
    </lineage>
</organism>
<dbReference type="InterPro" id="IPR054464">
    <property type="entry name" value="ULD_fung"/>
</dbReference>
<dbReference type="Pfam" id="PF17111">
    <property type="entry name" value="PigL_N"/>
    <property type="match status" value="1"/>
</dbReference>
<proteinExistence type="predicted"/>
<reference evidence="3" key="1">
    <citation type="journal article" date="2021" name="Nat. Commun.">
        <title>Genetic determinants of endophytism in the Arabidopsis root mycobiome.</title>
        <authorList>
            <person name="Mesny F."/>
            <person name="Miyauchi S."/>
            <person name="Thiergart T."/>
            <person name="Pickel B."/>
            <person name="Atanasova L."/>
            <person name="Karlsson M."/>
            <person name="Huettel B."/>
            <person name="Barry K.W."/>
            <person name="Haridas S."/>
            <person name="Chen C."/>
            <person name="Bauer D."/>
            <person name="Andreopoulos W."/>
            <person name="Pangilinan J."/>
            <person name="LaButti K."/>
            <person name="Riley R."/>
            <person name="Lipzen A."/>
            <person name="Clum A."/>
            <person name="Drula E."/>
            <person name="Henrissat B."/>
            <person name="Kohler A."/>
            <person name="Grigoriev I.V."/>
            <person name="Martin F.M."/>
            <person name="Hacquard S."/>
        </authorList>
    </citation>
    <scope>NUCLEOTIDE SEQUENCE</scope>
    <source>
        <strain evidence="3">MPI-SDFR-AT-0120</strain>
    </source>
</reference>
<feature type="domain" description="Ubiquitin-like" evidence="2">
    <location>
        <begin position="226"/>
        <end position="310"/>
    </location>
</feature>
<dbReference type="PANTHER" id="PTHR38886">
    <property type="entry name" value="SESA DOMAIN-CONTAINING PROTEIN"/>
    <property type="match status" value="1"/>
</dbReference>
<keyword evidence="4" id="KW-1185">Reference proteome</keyword>
<evidence type="ECO:0000259" key="2">
    <source>
        <dbReference type="Pfam" id="PF22893"/>
    </source>
</evidence>
<dbReference type="Proteomes" id="UP000813461">
    <property type="component" value="Unassembled WGS sequence"/>
</dbReference>
<dbReference type="PANTHER" id="PTHR38886:SF1">
    <property type="entry name" value="NACHT-NTPASE AND P-LOOP NTPASES N-TERMINAL DOMAIN-CONTAINING PROTEIN"/>
    <property type="match status" value="1"/>
</dbReference>
<evidence type="ECO:0000313" key="3">
    <source>
        <dbReference type="EMBL" id="KAH7088813.1"/>
    </source>
</evidence>
<evidence type="ECO:0000313" key="4">
    <source>
        <dbReference type="Proteomes" id="UP000813461"/>
    </source>
</evidence>
<gene>
    <name evidence="3" type="ORF">FB567DRAFT_547668</name>
</gene>
<dbReference type="InterPro" id="IPR031348">
    <property type="entry name" value="PigL_N"/>
</dbReference>